<dbReference type="InterPro" id="IPR045569">
    <property type="entry name" value="Metalloprtase-TldD/E_C"/>
</dbReference>
<evidence type="ECO:0000313" key="3">
    <source>
        <dbReference type="Proteomes" id="UP000494216"/>
    </source>
</evidence>
<dbReference type="GO" id="GO:0008237">
    <property type="term" value="F:metallopeptidase activity"/>
    <property type="evidence" value="ECO:0007669"/>
    <property type="project" value="InterPro"/>
</dbReference>
<organism evidence="2 3">
    <name type="scientific">Candidatus Methylobacter favarea</name>
    <dbReference type="NCBI Taxonomy" id="2707345"/>
    <lineage>
        <taxon>Bacteria</taxon>
        <taxon>Pseudomonadati</taxon>
        <taxon>Pseudomonadota</taxon>
        <taxon>Gammaproteobacteria</taxon>
        <taxon>Methylococcales</taxon>
        <taxon>Methylococcaceae</taxon>
        <taxon>Methylobacter</taxon>
    </lineage>
</organism>
<protein>
    <recommendedName>
        <fullName evidence="1">Metalloprotease TldD/E C-terminal domain-containing protein</fullName>
    </recommendedName>
</protein>
<keyword evidence="3" id="KW-1185">Reference proteome</keyword>
<sequence length="445" mass="50231">MKNYFQSLASAIFRELRQEEHLFLNLAGDDSQFIRINEAKVRQSGVVENYFLDFTFVLGEVEGSLKKGSGQITLCLNEQDDLNRLRARLEDLRKELPNFPVDPYAELPAKKSDESVHESSASLLARGEAVKTLVNPWAGYDVAGFYAAGQIVRGMANSAGLFHWFRMENFSFDYSLFTPAQKALKAHYFSARWDDDKYSRQVQDSILKRSLLEKNSVKISPGQYRVYLTPSAVADILNILGEALGELAIQTSKSAMRFLRSGEKRLSDKFTLIEDFTDGLVPQFNEEGELAPNKLILIENGKLQSTLIHSRTAREYGLRANGAGRRECLRAPVVLSGNLSEPEILKSLGTGIYISNLHYLNWSDEVNGRITGMTRYACFWVIEGKISSPIENLRFDESIFDLLGSSLEQLTKFDEYILETLTYGYRQIGGIRTPGMLLSKMNFTL</sequence>
<dbReference type="InterPro" id="IPR036059">
    <property type="entry name" value="TldD/PmbA_sf"/>
</dbReference>
<reference evidence="2 3" key="1">
    <citation type="submission" date="2020-02" db="EMBL/GenBank/DDBJ databases">
        <authorList>
            <person name="Hogendoorn C."/>
        </authorList>
    </citation>
    <scope>NUCLEOTIDE SEQUENCE [LARGE SCALE GENOMIC DNA]</scope>
    <source>
        <strain evidence="2">METHB21</strain>
    </source>
</reference>
<dbReference type="PANTHER" id="PTHR43666">
    <property type="entry name" value="TLDD PROTEIN"/>
    <property type="match status" value="1"/>
</dbReference>
<dbReference type="GO" id="GO:0006508">
    <property type="term" value="P:proteolysis"/>
    <property type="evidence" value="ECO:0007669"/>
    <property type="project" value="InterPro"/>
</dbReference>
<name>A0A8S0WK35_9GAMM</name>
<dbReference type="EMBL" id="CADCXN010000078">
    <property type="protein sequence ID" value="CAA9891688.1"/>
    <property type="molecule type" value="Genomic_DNA"/>
</dbReference>
<evidence type="ECO:0000313" key="2">
    <source>
        <dbReference type="EMBL" id="CAA9891688.1"/>
    </source>
</evidence>
<comment type="caution">
    <text evidence="2">The sequence shown here is derived from an EMBL/GenBank/DDBJ whole genome shotgun (WGS) entry which is preliminary data.</text>
</comment>
<dbReference type="PANTHER" id="PTHR43666:SF1">
    <property type="entry name" value="CONSERVED PROTEIN"/>
    <property type="match status" value="1"/>
</dbReference>
<evidence type="ECO:0000259" key="1">
    <source>
        <dbReference type="Pfam" id="PF19289"/>
    </source>
</evidence>
<dbReference type="AlphaFoldDB" id="A0A8S0WK35"/>
<feature type="domain" description="Metalloprotease TldD/E C-terminal" evidence="1">
    <location>
        <begin position="221"/>
        <end position="444"/>
    </location>
</feature>
<proteinExistence type="predicted"/>
<dbReference type="RefSeq" id="WP_174626534.1">
    <property type="nucleotide sequence ID" value="NZ_CADCXN010000078.1"/>
</dbReference>
<accession>A0A8S0WK35</accession>
<dbReference type="Pfam" id="PF19289">
    <property type="entry name" value="PmbA_TldD_3rd"/>
    <property type="match status" value="1"/>
</dbReference>
<dbReference type="SUPFAM" id="SSF111283">
    <property type="entry name" value="Putative modulator of DNA gyrase, PmbA/TldD"/>
    <property type="match status" value="1"/>
</dbReference>
<dbReference type="Proteomes" id="UP000494216">
    <property type="component" value="Unassembled WGS sequence"/>
</dbReference>
<gene>
    <name evidence="2" type="ORF">METHB2_480022</name>
</gene>